<dbReference type="Proteomes" id="UP001465755">
    <property type="component" value="Unassembled WGS sequence"/>
</dbReference>
<evidence type="ECO:0008006" key="4">
    <source>
        <dbReference type="Google" id="ProtNLM"/>
    </source>
</evidence>
<gene>
    <name evidence="2" type="ORF">WJX73_001191</name>
</gene>
<dbReference type="InterPro" id="IPR019138">
    <property type="entry name" value="De-etiolated_protein_1_Det1"/>
</dbReference>
<sequence length="641" mass="69746">MPQDRAGTRGLVHWLRRREISASLPGAAVNHVRETYNTFKPTAAATLSDPPNNIIFKFTPSGEYLVCFGHLLQDLIIYRFVGHKPQSADDPATEAPVEPSFNEFFHHLYSVNLAHDSQVLCRDCCLVAGDEELVVVASSSPPMLAEPSGRPQSGAAEVHTVPFVARTTLHLVKLRSGQLLDTYTITDDFVSLSNNGGIHLYEDIMVVLAIRSQSIHVVQLRPSGHFLLVQVIGQHLHADDRLVIATAEAAELHWQAQRSLRPGESIEHLQAANLLSQLAQRPKVSRSTRPALAAPPARGALGGMTRPRSAQHLHAASHGRGGTRAGGTLPMAPPGYLTPRVASQPIADAVVNDAVASITGLPISQAGLAARDSEAPEAFIAAEEPLTLIEGIRHAVLTYLFKSQCSQAVASEAHTRFYYHFNNYMALVMWKVQMLDPDHLLLALGPRDAATSRSPEASSTSYILALYCMSSGQVVDIQDSKGEKLMELYLWWADHFCAANISSDWERFITPAAVIPGSDSQSVPQAARRGLAGMPPGAQMLSASPFLDARAWQYDARHVSPLLRFRPLSEQPLRFVSTSDPLHSRFRITLPEAPAPQQDGSGGSRAAKTVAALHFHPVQPFVLCVLLTSGQAPQLHVYFHP</sequence>
<keyword evidence="3" id="KW-1185">Reference proteome</keyword>
<dbReference type="PANTHER" id="PTHR13374:SF3">
    <property type="entry name" value="DET1 HOMOLOG"/>
    <property type="match status" value="1"/>
</dbReference>
<dbReference type="AlphaFoldDB" id="A0AAW1P4C7"/>
<dbReference type="Pfam" id="PF09737">
    <property type="entry name" value="Det1"/>
    <property type="match status" value="2"/>
</dbReference>
<feature type="region of interest" description="Disordered" evidence="1">
    <location>
        <begin position="283"/>
        <end position="325"/>
    </location>
</feature>
<dbReference type="PANTHER" id="PTHR13374">
    <property type="entry name" value="DET1 HOMOLOG DE-ETIOLATED-1 HOMOLOG"/>
    <property type="match status" value="1"/>
</dbReference>
<evidence type="ECO:0000313" key="2">
    <source>
        <dbReference type="EMBL" id="KAK9804630.1"/>
    </source>
</evidence>
<organism evidence="2 3">
    <name type="scientific">Symbiochloris irregularis</name>
    <dbReference type="NCBI Taxonomy" id="706552"/>
    <lineage>
        <taxon>Eukaryota</taxon>
        <taxon>Viridiplantae</taxon>
        <taxon>Chlorophyta</taxon>
        <taxon>core chlorophytes</taxon>
        <taxon>Trebouxiophyceae</taxon>
        <taxon>Trebouxiales</taxon>
        <taxon>Trebouxiaceae</taxon>
        <taxon>Symbiochloris</taxon>
    </lineage>
</organism>
<reference evidence="2 3" key="1">
    <citation type="journal article" date="2024" name="Nat. Commun.">
        <title>Phylogenomics reveals the evolutionary origins of lichenization in chlorophyte algae.</title>
        <authorList>
            <person name="Puginier C."/>
            <person name="Libourel C."/>
            <person name="Otte J."/>
            <person name="Skaloud P."/>
            <person name="Haon M."/>
            <person name="Grisel S."/>
            <person name="Petersen M."/>
            <person name="Berrin J.G."/>
            <person name="Delaux P.M."/>
            <person name="Dal Grande F."/>
            <person name="Keller J."/>
        </authorList>
    </citation>
    <scope>NUCLEOTIDE SEQUENCE [LARGE SCALE GENOMIC DNA]</scope>
    <source>
        <strain evidence="2 3">SAG 2036</strain>
    </source>
</reference>
<name>A0AAW1P4C7_9CHLO</name>
<dbReference type="GO" id="GO:0016567">
    <property type="term" value="P:protein ubiquitination"/>
    <property type="evidence" value="ECO:0007669"/>
    <property type="project" value="TreeGrafter"/>
</dbReference>
<dbReference type="GO" id="GO:0005634">
    <property type="term" value="C:nucleus"/>
    <property type="evidence" value="ECO:0007669"/>
    <property type="project" value="TreeGrafter"/>
</dbReference>
<dbReference type="GO" id="GO:1990756">
    <property type="term" value="F:ubiquitin-like ligase-substrate adaptor activity"/>
    <property type="evidence" value="ECO:0007669"/>
    <property type="project" value="TreeGrafter"/>
</dbReference>
<feature type="compositionally biased region" description="Low complexity" evidence="1">
    <location>
        <begin position="289"/>
        <end position="299"/>
    </location>
</feature>
<dbReference type="GO" id="GO:0031625">
    <property type="term" value="F:ubiquitin protein ligase binding"/>
    <property type="evidence" value="ECO:0007669"/>
    <property type="project" value="TreeGrafter"/>
</dbReference>
<accession>A0AAW1P4C7</accession>
<protein>
    <recommendedName>
        <fullName evidence="4">Anaphase-promoting complex subunit 1</fullName>
    </recommendedName>
</protein>
<evidence type="ECO:0000256" key="1">
    <source>
        <dbReference type="SAM" id="MobiDB-lite"/>
    </source>
</evidence>
<proteinExistence type="predicted"/>
<dbReference type="GO" id="GO:0032436">
    <property type="term" value="P:positive regulation of proteasomal ubiquitin-dependent protein catabolic process"/>
    <property type="evidence" value="ECO:0007669"/>
    <property type="project" value="TreeGrafter"/>
</dbReference>
<comment type="caution">
    <text evidence="2">The sequence shown here is derived from an EMBL/GenBank/DDBJ whole genome shotgun (WGS) entry which is preliminary data.</text>
</comment>
<dbReference type="EMBL" id="JALJOQ010000048">
    <property type="protein sequence ID" value="KAK9804630.1"/>
    <property type="molecule type" value="Genomic_DNA"/>
</dbReference>
<dbReference type="GO" id="GO:0031461">
    <property type="term" value="C:cullin-RING ubiquitin ligase complex"/>
    <property type="evidence" value="ECO:0007669"/>
    <property type="project" value="TreeGrafter"/>
</dbReference>
<evidence type="ECO:0000313" key="3">
    <source>
        <dbReference type="Proteomes" id="UP001465755"/>
    </source>
</evidence>